<evidence type="ECO:0008006" key="4">
    <source>
        <dbReference type="Google" id="ProtNLM"/>
    </source>
</evidence>
<dbReference type="GO" id="GO:0042578">
    <property type="term" value="F:phosphoric ester hydrolase activity"/>
    <property type="evidence" value="ECO:0007669"/>
    <property type="project" value="UniProtKB-ARBA"/>
</dbReference>
<sequence length="235" mass="26539">MASPGNHHNKHHHQHQSNDWKTKIKNVVVLIQENRSFDTFAGGLDYSRDINGLLHMNYCNPANVLDSHSKLVCSDKLTFAHDVAQDDPNHSMSGINMQLFGTMNPDEAKVKSGQVNATMKGFITEQQLAYGTTNLTRASEVINYYTPQHIPVFNEMAKNFVLFDRWFCGKGVIEHKGTNNGGEYSHSSILGLLAKLWDLENLTPRTAWSSTFEHLFLDKIRKDTPKKLPEPVVFG</sequence>
<keyword evidence="1" id="KW-0378">Hydrolase</keyword>
<dbReference type="InterPro" id="IPR007312">
    <property type="entry name" value="Phosphoesterase"/>
</dbReference>
<gene>
    <name evidence="2" type="primary">ABSGL_11314.1 scaffold 12295</name>
</gene>
<dbReference type="OrthoDB" id="5135119at2759"/>
<evidence type="ECO:0000313" key="2">
    <source>
        <dbReference type="EMBL" id="SAM05439.1"/>
    </source>
</evidence>
<dbReference type="GO" id="GO:0009395">
    <property type="term" value="P:phospholipid catabolic process"/>
    <property type="evidence" value="ECO:0007669"/>
    <property type="project" value="TreeGrafter"/>
</dbReference>
<evidence type="ECO:0000313" key="3">
    <source>
        <dbReference type="Proteomes" id="UP000078561"/>
    </source>
</evidence>
<keyword evidence="3" id="KW-1185">Reference proteome</keyword>
<name>A0A163MIZ2_ABSGL</name>
<dbReference type="STRING" id="4829.A0A163MIZ2"/>
<reference evidence="2" key="1">
    <citation type="submission" date="2016-04" db="EMBL/GenBank/DDBJ databases">
        <authorList>
            <person name="Evans L.H."/>
            <person name="Alamgir A."/>
            <person name="Owens N."/>
            <person name="Weber N.D."/>
            <person name="Virtaneva K."/>
            <person name="Barbian K."/>
            <person name="Babar A."/>
            <person name="Rosenke K."/>
        </authorList>
    </citation>
    <scope>NUCLEOTIDE SEQUENCE [LARGE SCALE GENOMIC DNA]</scope>
    <source>
        <strain evidence="2">CBS 101.48</strain>
    </source>
</reference>
<dbReference type="InParanoid" id="A0A163MIZ2"/>
<dbReference type="PANTHER" id="PTHR31956:SF1">
    <property type="entry name" value="NON-SPECIFIC PHOSPHOLIPASE C1"/>
    <property type="match status" value="1"/>
</dbReference>
<evidence type="ECO:0000256" key="1">
    <source>
        <dbReference type="ARBA" id="ARBA00022801"/>
    </source>
</evidence>
<dbReference type="PANTHER" id="PTHR31956">
    <property type="entry name" value="NON-SPECIFIC PHOSPHOLIPASE C4-RELATED"/>
    <property type="match status" value="1"/>
</dbReference>
<accession>A0A163MIZ2</accession>
<dbReference type="EMBL" id="LT554468">
    <property type="protein sequence ID" value="SAM05439.1"/>
    <property type="molecule type" value="Genomic_DNA"/>
</dbReference>
<protein>
    <recommendedName>
        <fullName evidence="4">Phosphoesterase</fullName>
    </recommendedName>
</protein>
<dbReference type="Pfam" id="PF04185">
    <property type="entry name" value="Phosphoesterase"/>
    <property type="match status" value="1"/>
</dbReference>
<organism evidence="2">
    <name type="scientific">Absidia glauca</name>
    <name type="common">Pin mould</name>
    <dbReference type="NCBI Taxonomy" id="4829"/>
    <lineage>
        <taxon>Eukaryota</taxon>
        <taxon>Fungi</taxon>
        <taxon>Fungi incertae sedis</taxon>
        <taxon>Mucoromycota</taxon>
        <taxon>Mucoromycotina</taxon>
        <taxon>Mucoromycetes</taxon>
        <taxon>Mucorales</taxon>
        <taxon>Cunninghamellaceae</taxon>
        <taxon>Absidia</taxon>
    </lineage>
</organism>
<proteinExistence type="predicted"/>
<dbReference type="AlphaFoldDB" id="A0A163MIZ2"/>
<dbReference type="Gene3D" id="3.40.720.10">
    <property type="entry name" value="Alkaline Phosphatase, subunit A"/>
    <property type="match status" value="1"/>
</dbReference>
<dbReference type="Proteomes" id="UP000078561">
    <property type="component" value="Unassembled WGS sequence"/>
</dbReference>
<dbReference type="InterPro" id="IPR017850">
    <property type="entry name" value="Alkaline_phosphatase_core_sf"/>
</dbReference>